<gene>
    <name evidence="1" type="ORF">V6N11_055325</name>
</gene>
<organism evidence="1 2">
    <name type="scientific">Hibiscus sabdariffa</name>
    <name type="common">roselle</name>
    <dbReference type="NCBI Taxonomy" id="183260"/>
    <lineage>
        <taxon>Eukaryota</taxon>
        <taxon>Viridiplantae</taxon>
        <taxon>Streptophyta</taxon>
        <taxon>Embryophyta</taxon>
        <taxon>Tracheophyta</taxon>
        <taxon>Spermatophyta</taxon>
        <taxon>Magnoliopsida</taxon>
        <taxon>eudicotyledons</taxon>
        <taxon>Gunneridae</taxon>
        <taxon>Pentapetalae</taxon>
        <taxon>rosids</taxon>
        <taxon>malvids</taxon>
        <taxon>Malvales</taxon>
        <taxon>Malvaceae</taxon>
        <taxon>Malvoideae</taxon>
        <taxon>Hibiscus</taxon>
    </lineage>
</organism>
<name>A0ABR2PEZ9_9ROSI</name>
<protein>
    <submittedName>
        <fullName evidence="1">Uncharacterized protein</fullName>
    </submittedName>
</protein>
<accession>A0ABR2PEZ9</accession>
<reference evidence="1 2" key="1">
    <citation type="journal article" date="2024" name="G3 (Bethesda)">
        <title>Genome assembly of Hibiscus sabdariffa L. provides insights into metabolisms of medicinal natural products.</title>
        <authorList>
            <person name="Kim T."/>
        </authorList>
    </citation>
    <scope>NUCLEOTIDE SEQUENCE [LARGE SCALE GENOMIC DNA]</scope>
    <source>
        <strain evidence="1">TK-2024</strain>
        <tissue evidence="1">Old leaves</tissue>
    </source>
</reference>
<sequence>MGWSSCQAVALSQGVSMCHPHHVVHALVTTSTMLPLPCHHVESYLQPSSMLEDCRKHRLGYHKGCDPCDGPSGLGPVDW</sequence>
<evidence type="ECO:0000313" key="1">
    <source>
        <dbReference type="EMBL" id="KAK8987008.1"/>
    </source>
</evidence>
<dbReference type="EMBL" id="JBBPBN010000061">
    <property type="protein sequence ID" value="KAK8987008.1"/>
    <property type="molecule type" value="Genomic_DNA"/>
</dbReference>
<proteinExistence type="predicted"/>
<comment type="caution">
    <text evidence="1">The sequence shown here is derived from an EMBL/GenBank/DDBJ whole genome shotgun (WGS) entry which is preliminary data.</text>
</comment>
<keyword evidence="2" id="KW-1185">Reference proteome</keyword>
<evidence type="ECO:0000313" key="2">
    <source>
        <dbReference type="Proteomes" id="UP001396334"/>
    </source>
</evidence>
<dbReference type="Proteomes" id="UP001396334">
    <property type="component" value="Unassembled WGS sequence"/>
</dbReference>